<comment type="caution">
    <text evidence="3">The sequence shown here is derived from an EMBL/GenBank/DDBJ whole genome shotgun (WGS) entry which is preliminary data.</text>
</comment>
<dbReference type="PROSITE" id="PS50122">
    <property type="entry name" value="CHEB"/>
    <property type="match status" value="1"/>
</dbReference>
<dbReference type="GO" id="GO:0006935">
    <property type="term" value="P:chemotaxis"/>
    <property type="evidence" value="ECO:0007669"/>
    <property type="project" value="InterPro"/>
</dbReference>
<dbReference type="GO" id="GO:0005737">
    <property type="term" value="C:cytoplasm"/>
    <property type="evidence" value="ECO:0007669"/>
    <property type="project" value="InterPro"/>
</dbReference>
<dbReference type="AlphaFoldDB" id="A0A7W3FPA9"/>
<evidence type="ECO:0000256" key="1">
    <source>
        <dbReference type="PROSITE-ProRule" id="PRU00050"/>
    </source>
</evidence>
<gene>
    <name evidence="3" type="ORF">H4O11_15805</name>
</gene>
<dbReference type="GO" id="GO:0008984">
    <property type="term" value="F:protein-glutamate methylesterase activity"/>
    <property type="evidence" value="ECO:0007669"/>
    <property type="project" value="InterPro"/>
</dbReference>
<name>A0A7W3FPA9_9GAMM</name>
<sequence length="411" mass="42179">MSVNDANAIPAVALLARSGPARERLREALAQAGVALVLEEDPASLDPATLLAAAPQAVVIALEPAVEDALERLDVVLSSPDFTLVFDEAELAARREGWETQRWARHLAAKLHGHAQVLPPGAEVEEVVLPEPGLPATPAELHAEAPLSFHLDEAADAAGQLPGDSLYLPPEPDTPAVPASLGDHNNWSLMDEVAGADAGASPVAAQSPLPAFDVGGLSLVEMEPAPGPRGGARGAVVVLAGIGGPDALRRLLGALPARLGVPLLVSIPLDGARYGNLVKQMARVSPLPVELAEPGSDVLEGRVYILSDDSALGMRDEGLYFHSHAHGLELSTLPAAESAVVVLSGADLGRVGHVLDLAEAGAWVGGQVGDACYDPAAATAVVAAGMFAGEPQELAQAISARWALPEQGESQ</sequence>
<dbReference type="InterPro" id="IPR035909">
    <property type="entry name" value="CheB_C"/>
</dbReference>
<dbReference type="SUPFAM" id="SSF52738">
    <property type="entry name" value="Methylesterase CheB, C-terminal domain"/>
    <property type="match status" value="1"/>
</dbReference>
<evidence type="ECO:0000259" key="2">
    <source>
        <dbReference type="PROSITE" id="PS50122"/>
    </source>
</evidence>
<feature type="domain" description="CheB-type methylesterase" evidence="2">
    <location>
        <begin position="224"/>
        <end position="335"/>
    </location>
</feature>
<dbReference type="EMBL" id="JACGXS010000010">
    <property type="protein sequence ID" value="MBA8683263.1"/>
    <property type="molecule type" value="Genomic_DNA"/>
</dbReference>
<evidence type="ECO:0000313" key="3">
    <source>
        <dbReference type="EMBL" id="MBA8683263.1"/>
    </source>
</evidence>
<protein>
    <submittedName>
        <fullName evidence="3">Chemotaxis protein</fullName>
    </submittedName>
</protein>
<dbReference type="GO" id="GO:0000156">
    <property type="term" value="F:phosphorelay response regulator activity"/>
    <property type="evidence" value="ECO:0007669"/>
    <property type="project" value="InterPro"/>
</dbReference>
<dbReference type="RefSeq" id="WP_182340546.1">
    <property type="nucleotide sequence ID" value="NZ_JACGXS010000010.1"/>
</dbReference>
<dbReference type="Proteomes" id="UP000547058">
    <property type="component" value="Unassembled WGS sequence"/>
</dbReference>
<comment type="caution">
    <text evidence="1">Lacks conserved residue(s) required for the propagation of feature annotation.</text>
</comment>
<proteinExistence type="predicted"/>
<accession>A0A7W3FPA9</accession>
<dbReference type="Pfam" id="PF01339">
    <property type="entry name" value="CheB_methylest"/>
    <property type="match status" value="1"/>
</dbReference>
<dbReference type="InterPro" id="IPR000673">
    <property type="entry name" value="Sig_transdc_resp-reg_Me-estase"/>
</dbReference>
<dbReference type="Gene3D" id="3.40.50.180">
    <property type="entry name" value="Methylesterase CheB, C-terminal domain"/>
    <property type="match status" value="1"/>
</dbReference>
<evidence type="ECO:0000313" key="4">
    <source>
        <dbReference type="Proteomes" id="UP000547058"/>
    </source>
</evidence>
<organism evidence="3 4">
    <name type="scientific">Stenotrophomonas tumulicola</name>
    <dbReference type="NCBI Taxonomy" id="1685415"/>
    <lineage>
        <taxon>Bacteria</taxon>
        <taxon>Pseudomonadati</taxon>
        <taxon>Pseudomonadota</taxon>
        <taxon>Gammaproteobacteria</taxon>
        <taxon>Lysobacterales</taxon>
        <taxon>Lysobacteraceae</taxon>
        <taxon>Stenotrophomonas</taxon>
    </lineage>
</organism>
<reference evidence="3 4" key="1">
    <citation type="submission" date="2020-08" db="EMBL/GenBank/DDBJ databases">
        <title>Stenotrophomonas tumulicola JCM 30961.</title>
        <authorList>
            <person name="Deng Y."/>
        </authorList>
    </citation>
    <scope>NUCLEOTIDE SEQUENCE [LARGE SCALE GENOMIC DNA]</scope>
    <source>
        <strain evidence="3 4">JCM 30961</strain>
    </source>
</reference>
<keyword evidence="4" id="KW-1185">Reference proteome</keyword>